<reference evidence="1" key="1">
    <citation type="submission" date="2021-10" db="EMBL/GenBank/DDBJ databases">
        <title>Melipona bicolor Genome sequencing and assembly.</title>
        <authorList>
            <person name="Araujo N.S."/>
            <person name="Arias M.C."/>
        </authorList>
    </citation>
    <scope>NUCLEOTIDE SEQUENCE</scope>
    <source>
        <strain evidence="1">USP_2M_L1-L4_2017</strain>
        <tissue evidence="1">Whole body</tissue>
    </source>
</reference>
<evidence type="ECO:0000313" key="1">
    <source>
        <dbReference type="EMBL" id="KAK1116958.1"/>
    </source>
</evidence>
<proteinExistence type="predicted"/>
<evidence type="ECO:0000313" key="2">
    <source>
        <dbReference type="Proteomes" id="UP001177670"/>
    </source>
</evidence>
<name>A0AA40FEC0_9HYME</name>
<dbReference type="AlphaFoldDB" id="A0AA40FEC0"/>
<comment type="caution">
    <text evidence="1">The sequence shown here is derived from an EMBL/GenBank/DDBJ whole genome shotgun (WGS) entry which is preliminary data.</text>
</comment>
<sequence length="100" mass="11543">MEFSADILDPIALQLEDRFCMTVAFTKDIRAFRFRTRSPFADLASSVVWTERPTTTSPNSEYCVLRVERSSRLYTHVICFPQGCPVWNEKNVTPSFLHPP</sequence>
<dbReference type="Proteomes" id="UP001177670">
    <property type="component" value="Unassembled WGS sequence"/>
</dbReference>
<keyword evidence="2" id="KW-1185">Reference proteome</keyword>
<gene>
    <name evidence="1" type="ORF">K0M31_017111</name>
</gene>
<protein>
    <submittedName>
        <fullName evidence="1">Uncharacterized protein</fullName>
    </submittedName>
</protein>
<accession>A0AA40FEC0</accession>
<dbReference type="EMBL" id="JAHYIQ010000058">
    <property type="protein sequence ID" value="KAK1116958.1"/>
    <property type="molecule type" value="Genomic_DNA"/>
</dbReference>
<organism evidence="1 2">
    <name type="scientific">Melipona bicolor</name>
    <dbReference type="NCBI Taxonomy" id="60889"/>
    <lineage>
        <taxon>Eukaryota</taxon>
        <taxon>Metazoa</taxon>
        <taxon>Ecdysozoa</taxon>
        <taxon>Arthropoda</taxon>
        <taxon>Hexapoda</taxon>
        <taxon>Insecta</taxon>
        <taxon>Pterygota</taxon>
        <taxon>Neoptera</taxon>
        <taxon>Endopterygota</taxon>
        <taxon>Hymenoptera</taxon>
        <taxon>Apocrita</taxon>
        <taxon>Aculeata</taxon>
        <taxon>Apoidea</taxon>
        <taxon>Anthophila</taxon>
        <taxon>Apidae</taxon>
        <taxon>Melipona</taxon>
    </lineage>
</organism>